<dbReference type="InterPro" id="IPR018060">
    <property type="entry name" value="HTH_AraC"/>
</dbReference>
<dbReference type="Proteomes" id="UP001056255">
    <property type="component" value="Chromosome II"/>
</dbReference>
<dbReference type="Pfam" id="PF12833">
    <property type="entry name" value="HTH_18"/>
    <property type="match status" value="1"/>
</dbReference>
<protein>
    <submittedName>
        <fullName evidence="5">AraC family transcriptional regulator</fullName>
    </submittedName>
</protein>
<dbReference type="EMBL" id="CP082276">
    <property type="protein sequence ID" value="USH04623.1"/>
    <property type="molecule type" value="Genomic_DNA"/>
</dbReference>
<proteinExistence type="predicted"/>
<dbReference type="Gene3D" id="1.10.10.60">
    <property type="entry name" value="Homeodomain-like"/>
    <property type="match status" value="1"/>
</dbReference>
<organism evidence="5 6">
    <name type="scientific">Grimontia kaedaensis</name>
    <dbReference type="NCBI Taxonomy" id="2872157"/>
    <lineage>
        <taxon>Bacteria</taxon>
        <taxon>Pseudomonadati</taxon>
        <taxon>Pseudomonadota</taxon>
        <taxon>Gammaproteobacteria</taxon>
        <taxon>Vibrionales</taxon>
        <taxon>Vibrionaceae</taxon>
        <taxon>Grimontia</taxon>
    </lineage>
</organism>
<dbReference type="PANTHER" id="PTHR47893:SF1">
    <property type="entry name" value="REGULATORY PROTEIN PCHR"/>
    <property type="match status" value="1"/>
</dbReference>
<accession>A0ABY4X043</accession>
<dbReference type="InterPro" id="IPR053142">
    <property type="entry name" value="PchR_regulatory_protein"/>
</dbReference>
<evidence type="ECO:0000256" key="1">
    <source>
        <dbReference type="ARBA" id="ARBA00023015"/>
    </source>
</evidence>
<dbReference type="SMART" id="SM00342">
    <property type="entry name" value="HTH_ARAC"/>
    <property type="match status" value="1"/>
</dbReference>
<evidence type="ECO:0000256" key="2">
    <source>
        <dbReference type="ARBA" id="ARBA00023125"/>
    </source>
</evidence>
<dbReference type="SUPFAM" id="SSF46689">
    <property type="entry name" value="Homeodomain-like"/>
    <property type="match status" value="2"/>
</dbReference>
<dbReference type="InterPro" id="IPR009057">
    <property type="entry name" value="Homeodomain-like_sf"/>
</dbReference>
<dbReference type="PANTHER" id="PTHR47893">
    <property type="entry name" value="REGULATORY PROTEIN PCHR"/>
    <property type="match status" value="1"/>
</dbReference>
<evidence type="ECO:0000313" key="5">
    <source>
        <dbReference type="EMBL" id="USH04623.1"/>
    </source>
</evidence>
<keyword evidence="6" id="KW-1185">Reference proteome</keyword>
<name>A0ABY4X043_9GAMM</name>
<evidence type="ECO:0000256" key="3">
    <source>
        <dbReference type="ARBA" id="ARBA00023163"/>
    </source>
</evidence>
<evidence type="ECO:0000313" key="6">
    <source>
        <dbReference type="Proteomes" id="UP001056255"/>
    </source>
</evidence>
<keyword evidence="3" id="KW-0804">Transcription</keyword>
<evidence type="ECO:0000259" key="4">
    <source>
        <dbReference type="SMART" id="SM00342"/>
    </source>
</evidence>
<feature type="domain" description="HTH araC/xylS-type" evidence="4">
    <location>
        <begin position="241"/>
        <end position="324"/>
    </location>
</feature>
<dbReference type="PROSITE" id="PS00041">
    <property type="entry name" value="HTH_ARAC_FAMILY_1"/>
    <property type="match status" value="1"/>
</dbReference>
<reference evidence="5" key="1">
    <citation type="submission" date="2021-08" db="EMBL/GenBank/DDBJ databases">
        <authorList>
            <person name="Sakaguchi M."/>
            <person name="Kikuchi T."/>
            <person name="Urbanczyk H."/>
        </authorList>
    </citation>
    <scope>NUCLEOTIDE SEQUENCE</scope>
    <source>
        <strain evidence="5">020920N</strain>
    </source>
</reference>
<sequence>MEPGRRPRQKPTKVALAEKIELTEKQMIVSKNRGQSKALLEGNFVAYQYGDGIAMHGGTSMELHDSNIVSSAPSSLILTLLLEGQLSFGYDELQFELDANVTPKAVLVNLARPAHFRRAIRKGNPVRKINVMFKPDWVRERADKHSEMLRLLSTHQAHMKIHVNEKVLTIANQLVEAGTPETFGEKLAVESLIHQLALHVLSELEMSEMQTGENAVPETASRLNPTVENIVGHIETQLQQPLTLESLASEFAISVSKLQRLFKANLDLTVQGYVRQRRLEIARQQLERGLVGITEAAYEAGYQHPSNFTAAFRREFGVSPKALLSKK</sequence>
<dbReference type="InterPro" id="IPR018062">
    <property type="entry name" value="HTH_AraC-typ_CS"/>
</dbReference>
<keyword evidence="2" id="KW-0238">DNA-binding</keyword>
<gene>
    <name evidence="5" type="ORF">K6Q96_23170</name>
</gene>
<keyword evidence="1" id="KW-0805">Transcription regulation</keyword>